<proteinExistence type="predicted"/>
<comment type="caution">
    <text evidence="1">The sequence shown here is derived from an EMBL/GenBank/DDBJ whole genome shotgun (WGS) entry which is preliminary data.</text>
</comment>
<name>A0A8I2Z112_9AGAM</name>
<accession>A0A8I2Z112</accession>
<evidence type="ECO:0000313" key="2">
    <source>
        <dbReference type="Proteomes" id="UP000683000"/>
    </source>
</evidence>
<organism evidence="1 2">
    <name type="scientific">Boletus reticuloceps</name>
    <dbReference type="NCBI Taxonomy" id="495285"/>
    <lineage>
        <taxon>Eukaryota</taxon>
        <taxon>Fungi</taxon>
        <taxon>Dikarya</taxon>
        <taxon>Basidiomycota</taxon>
        <taxon>Agaricomycotina</taxon>
        <taxon>Agaricomycetes</taxon>
        <taxon>Agaricomycetidae</taxon>
        <taxon>Boletales</taxon>
        <taxon>Boletineae</taxon>
        <taxon>Boletaceae</taxon>
        <taxon>Boletoideae</taxon>
        <taxon>Boletus</taxon>
    </lineage>
</organism>
<dbReference type="OrthoDB" id="3259646at2759"/>
<sequence length="147" mass="16415">MAKFILCQVEGRDDSFEDPLELYRNALVARPLAVVQFARFEKRRDEVEAVQAEALLREAMELCSTGSHENRDATFLLQLRGGRGVEPVDAGESPVELRSTSCLTDSDSWIICGQLLDRFERFGDSTDMEQAITHLENMIGSLKCSGS</sequence>
<dbReference type="EMBL" id="JAGFBS010000001">
    <property type="protein sequence ID" value="KAG6382076.1"/>
    <property type="molecule type" value="Genomic_DNA"/>
</dbReference>
<protein>
    <submittedName>
        <fullName evidence="1">Uncharacterized protein</fullName>
    </submittedName>
</protein>
<gene>
    <name evidence="1" type="ORF">JVT61DRAFT_714</name>
</gene>
<reference evidence="1" key="1">
    <citation type="submission" date="2021-03" db="EMBL/GenBank/DDBJ databases">
        <title>Evolutionary innovations through gain and loss of genes in the ectomycorrhizal Boletales.</title>
        <authorList>
            <person name="Wu G."/>
            <person name="Miyauchi S."/>
            <person name="Morin E."/>
            <person name="Yang Z.-L."/>
            <person name="Xu J."/>
            <person name="Martin F.M."/>
        </authorList>
    </citation>
    <scope>NUCLEOTIDE SEQUENCE</scope>
    <source>
        <strain evidence="1">BR01</strain>
    </source>
</reference>
<evidence type="ECO:0000313" key="1">
    <source>
        <dbReference type="EMBL" id="KAG6382076.1"/>
    </source>
</evidence>
<keyword evidence="2" id="KW-1185">Reference proteome</keyword>
<dbReference type="AlphaFoldDB" id="A0A8I2Z112"/>
<dbReference type="Proteomes" id="UP000683000">
    <property type="component" value="Unassembled WGS sequence"/>
</dbReference>